<feature type="region of interest" description="Disordered" evidence="1">
    <location>
        <begin position="248"/>
        <end position="317"/>
    </location>
</feature>
<dbReference type="KEGG" id="cput:CONPUDRAFT_170444"/>
<evidence type="ECO:0000313" key="2">
    <source>
        <dbReference type="EMBL" id="EIW73722.1"/>
    </source>
</evidence>
<organism evidence="2 3">
    <name type="scientific">Coniophora puteana (strain RWD-64-598)</name>
    <name type="common">Brown rot fungus</name>
    <dbReference type="NCBI Taxonomy" id="741705"/>
    <lineage>
        <taxon>Eukaryota</taxon>
        <taxon>Fungi</taxon>
        <taxon>Dikarya</taxon>
        <taxon>Basidiomycota</taxon>
        <taxon>Agaricomycotina</taxon>
        <taxon>Agaricomycetes</taxon>
        <taxon>Agaricomycetidae</taxon>
        <taxon>Boletales</taxon>
        <taxon>Coniophorineae</taxon>
        <taxon>Coniophoraceae</taxon>
        <taxon>Coniophora</taxon>
    </lineage>
</organism>
<dbReference type="OMA" id="NENTAWP"/>
<feature type="compositionally biased region" description="Polar residues" evidence="1">
    <location>
        <begin position="298"/>
        <end position="308"/>
    </location>
</feature>
<dbReference type="Proteomes" id="UP000053558">
    <property type="component" value="Unassembled WGS sequence"/>
</dbReference>
<dbReference type="OrthoDB" id="2668018at2759"/>
<name>R7SDA3_CONPW</name>
<protein>
    <submittedName>
        <fullName evidence="2">Uncharacterized protein</fullName>
    </submittedName>
</protein>
<reference evidence="3" key="1">
    <citation type="journal article" date="2012" name="Science">
        <title>The Paleozoic origin of enzymatic lignin decomposition reconstructed from 31 fungal genomes.</title>
        <authorList>
            <person name="Floudas D."/>
            <person name="Binder M."/>
            <person name="Riley R."/>
            <person name="Barry K."/>
            <person name="Blanchette R.A."/>
            <person name="Henrissat B."/>
            <person name="Martinez A.T."/>
            <person name="Otillar R."/>
            <person name="Spatafora J.W."/>
            <person name="Yadav J.S."/>
            <person name="Aerts A."/>
            <person name="Benoit I."/>
            <person name="Boyd A."/>
            <person name="Carlson A."/>
            <person name="Copeland A."/>
            <person name="Coutinho P.M."/>
            <person name="de Vries R.P."/>
            <person name="Ferreira P."/>
            <person name="Findley K."/>
            <person name="Foster B."/>
            <person name="Gaskell J."/>
            <person name="Glotzer D."/>
            <person name="Gorecki P."/>
            <person name="Heitman J."/>
            <person name="Hesse C."/>
            <person name="Hori C."/>
            <person name="Igarashi K."/>
            <person name="Jurgens J.A."/>
            <person name="Kallen N."/>
            <person name="Kersten P."/>
            <person name="Kohler A."/>
            <person name="Kuees U."/>
            <person name="Kumar T.K.A."/>
            <person name="Kuo A."/>
            <person name="LaButti K."/>
            <person name="Larrondo L.F."/>
            <person name="Lindquist E."/>
            <person name="Ling A."/>
            <person name="Lombard V."/>
            <person name="Lucas S."/>
            <person name="Lundell T."/>
            <person name="Martin R."/>
            <person name="McLaughlin D.J."/>
            <person name="Morgenstern I."/>
            <person name="Morin E."/>
            <person name="Murat C."/>
            <person name="Nagy L.G."/>
            <person name="Nolan M."/>
            <person name="Ohm R.A."/>
            <person name="Patyshakuliyeva A."/>
            <person name="Rokas A."/>
            <person name="Ruiz-Duenas F.J."/>
            <person name="Sabat G."/>
            <person name="Salamov A."/>
            <person name="Samejima M."/>
            <person name="Schmutz J."/>
            <person name="Slot J.C."/>
            <person name="St John F."/>
            <person name="Stenlid J."/>
            <person name="Sun H."/>
            <person name="Sun S."/>
            <person name="Syed K."/>
            <person name="Tsang A."/>
            <person name="Wiebenga A."/>
            <person name="Young D."/>
            <person name="Pisabarro A."/>
            <person name="Eastwood D.C."/>
            <person name="Martin F."/>
            <person name="Cullen D."/>
            <person name="Grigoriev I.V."/>
            <person name="Hibbett D.S."/>
        </authorList>
    </citation>
    <scope>NUCLEOTIDE SEQUENCE [LARGE SCALE GENOMIC DNA]</scope>
    <source>
        <strain evidence="3">RWD-64-598 SS2</strain>
    </source>
</reference>
<feature type="compositionally biased region" description="Polar residues" evidence="1">
    <location>
        <begin position="254"/>
        <end position="276"/>
    </location>
</feature>
<accession>R7SDA3</accession>
<dbReference type="EMBL" id="JH711771">
    <property type="protein sequence ID" value="EIW73722.1"/>
    <property type="molecule type" value="Genomic_DNA"/>
</dbReference>
<evidence type="ECO:0000256" key="1">
    <source>
        <dbReference type="SAM" id="MobiDB-lite"/>
    </source>
</evidence>
<feature type="compositionally biased region" description="Basic and acidic residues" evidence="1">
    <location>
        <begin position="1"/>
        <end position="23"/>
    </location>
</feature>
<feature type="region of interest" description="Disordered" evidence="1">
    <location>
        <begin position="1"/>
        <end position="38"/>
    </location>
</feature>
<evidence type="ECO:0000313" key="3">
    <source>
        <dbReference type="Proteomes" id="UP000053558"/>
    </source>
</evidence>
<dbReference type="AlphaFoldDB" id="R7SDA3"/>
<gene>
    <name evidence="2" type="ORF">CONPUDRAFT_170444</name>
</gene>
<keyword evidence="3" id="KW-1185">Reference proteome</keyword>
<dbReference type="RefSeq" id="XP_007776101.1">
    <property type="nucleotide sequence ID" value="XM_007777911.1"/>
</dbReference>
<sequence>MSLCDKQDENVEKATDASKDGNISKRKKKYNKKTLPSHANTNRRWARVFIPTFFAWLARQKDVWGPSNNKVLNALRNIWRVVYNEELPPEQDAIDGAVFNLCKQRANEWRSNFGSTASAVLSLSFTAEDMYGYEDAEADRVEYARGLLVANVFMFENVPDDDSPPSGNFRGPLYAATLATHRAAIRGRVKVPEYDDDEEFYAPRGAMTLACAAAERACQLAADGQLGDLEAVVDDLVTFQASGKQSCPIKKGRTSSSLTRRVASRSMSAPASLQPPSGTSRRRIGSGRRTCIGPASSPWMTSTSPTRSRPQKLMPAT</sequence>
<proteinExistence type="predicted"/>
<dbReference type="GeneID" id="19206458"/>